<dbReference type="Gene3D" id="1.10.10.10">
    <property type="entry name" value="Winged helix-like DNA-binding domain superfamily/Winged helix DNA-binding domain"/>
    <property type="match status" value="1"/>
</dbReference>
<name>A0ABV6DRW0_9BACL</name>
<dbReference type="SUPFAM" id="SSF46785">
    <property type="entry name" value="Winged helix' DNA-binding domain"/>
    <property type="match status" value="1"/>
</dbReference>
<dbReference type="InterPro" id="IPR036390">
    <property type="entry name" value="WH_DNA-bd_sf"/>
</dbReference>
<dbReference type="CDD" id="cd00090">
    <property type="entry name" value="HTH_ARSR"/>
    <property type="match status" value="1"/>
</dbReference>
<accession>A0ABV6DRW0</accession>
<keyword evidence="3" id="KW-1185">Reference proteome</keyword>
<protein>
    <submittedName>
        <fullName evidence="2">Helix-turn-helix transcriptional regulator</fullName>
    </submittedName>
</protein>
<dbReference type="InterPro" id="IPR036388">
    <property type="entry name" value="WH-like_DNA-bd_sf"/>
</dbReference>
<dbReference type="InterPro" id="IPR011991">
    <property type="entry name" value="ArsR-like_HTH"/>
</dbReference>
<dbReference type="RefSeq" id="WP_377472820.1">
    <property type="nucleotide sequence ID" value="NZ_JBHLWN010000091.1"/>
</dbReference>
<dbReference type="PANTHER" id="PTHR38600">
    <property type="entry name" value="TRANSCRIPTIONAL REGULATORY PROTEIN"/>
    <property type="match status" value="1"/>
</dbReference>
<organism evidence="2 3">
    <name type="scientific">Paenibacillus chartarius</name>
    <dbReference type="NCBI Taxonomy" id="747481"/>
    <lineage>
        <taxon>Bacteria</taxon>
        <taxon>Bacillati</taxon>
        <taxon>Bacillota</taxon>
        <taxon>Bacilli</taxon>
        <taxon>Bacillales</taxon>
        <taxon>Paenibacillaceae</taxon>
        <taxon>Paenibacillus</taxon>
    </lineage>
</organism>
<evidence type="ECO:0000313" key="2">
    <source>
        <dbReference type="EMBL" id="MFC0215372.1"/>
    </source>
</evidence>
<evidence type="ECO:0000256" key="1">
    <source>
        <dbReference type="ARBA" id="ARBA00023125"/>
    </source>
</evidence>
<comment type="caution">
    <text evidence="2">The sequence shown here is derived from an EMBL/GenBank/DDBJ whole genome shotgun (WGS) entry which is preliminary data.</text>
</comment>
<evidence type="ECO:0000313" key="3">
    <source>
        <dbReference type="Proteomes" id="UP001589776"/>
    </source>
</evidence>
<sequence length="206" mass="23600">MEHETEQSTRSVILTSIKTHGERSVADLAEELGVTEMAVRRHMHVMERDGLVQPRLVRRPMGRPMNVYSLTAAADELFPKKYQHLALDLLEELDEEDVSRLFEKRQSKLYQRYEERMRGKSLPERVKELADIQNAGGYMVRLQETAPGQYELCEHNCPIAQVAGPYQQACACELDLFRQLLQAEVDRTECLAKGGSKCVYRIQASC</sequence>
<dbReference type="EMBL" id="JBHLWN010000091">
    <property type="protein sequence ID" value="MFC0215372.1"/>
    <property type="molecule type" value="Genomic_DNA"/>
</dbReference>
<keyword evidence="1" id="KW-0238">DNA-binding</keyword>
<proteinExistence type="predicted"/>
<dbReference type="Proteomes" id="UP001589776">
    <property type="component" value="Unassembled WGS sequence"/>
</dbReference>
<gene>
    <name evidence="2" type="ORF">ACFFK0_23535</name>
</gene>
<reference evidence="2 3" key="1">
    <citation type="submission" date="2024-09" db="EMBL/GenBank/DDBJ databases">
        <authorList>
            <person name="Sun Q."/>
            <person name="Mori K."/>
        </authorList>
    </citation>
    <scope>NUCLEOTIDE SEQUENCE [LARGE SCALE GENOMIC DNA]</scope>
    <source>
        <strain evidence="2 3">CCM 7759</strain>
    </source>
</reference>
<dbReference type="PANTHER" id="PTHR38600:SF2">
    <property type="entry name" value="SLL0088 PROTEIN"/>
    <property type="match status" value="1"/>
</dbReference>
<dbReference type="Pfam" id="PF12840">
    <property type="entry name" value="HTH_20"/>
    <property type="match status" value="1"/>
</dbReference>